<dbReference type="AlphaFoldDB" id="A0AAV5F1R4"/>
<protein>
    <submittedName>
        <fullName evidence="1">Uncharacterized protein</fullName>
    </submittedName>
</protein>
<reference evidence="1" key="1">
    <citation type="journal article" date="2018" name="DNA Res.">
        <title>Multiple hybrid de novo genome assembly of finger millet, an orphan allotetraploid crop.</title>
        <authorList>
            <person name="Hatakeyama M."/>
            <person name="Aluri S."/>
            <person name="Balachadran M.T."/>
            <person name="Sivarajan S.R."/>
            <person name="Patrignani A."/>
            <person name="Gruter S."/>
            <person name="Poveda L."/>
            <person name="Shimizu-Inatsugi R."/>
            <person name="Baeten J."/>
            <person name="Francoijs K.J."/>
            <person name="Nataraja K.N."/>
            <person name="Reddy Y.A.N."/>
            <person name="Phadnis S."/>
            <person name="Ravikumar R.L."/>
            <person name="Schlapbach R."/>
            <person name="Sreeman S.M."/>
            <person name="Shimizu K.K."/>
        </authorList>
    </citation>
    <scope>NUCLEOTIDE SEQUENCE</scope>
</reference>
<keyword evidence="2" id="KW-1185">Reference proteome</keyword>
<organism evidence="1 2">
    <name type="scientific">Eleusine coracana subsp. coracana</name>
    <dbReference type="NCBI Taxonomy" id="191504"/>
    <lineage>
        <taxon>Eukaryota</taxon>
        <taxon>Viridiplantae</taxon>
        <taxon>Streptophyta</taxon>
        <taxon>Embryophyta</taxon>
        <taxon>Tracheophyta</taxon>
        <taxon>Spermatophyta</taxon>
        <taxon>Magnoliopsida</taxon>
        <taxon>Liliopsida</taxon>
        <taxon>Poales</taxon>
        <taxon>Poaceae</taxon>
        <taxon>PACMAD clade</taxon>
        <taxon>Chloridoideae</taxon>
        <taxon>Cynodonteae</taxon>
        <taxon>Eleusininae</taxon>
        <taxon>Eleusine</taxon>
    </lineage>
</organism>
<proteinExistence type="predicted"/>
<accession>A0AAV5F1R4</accession>
<sequence>MTGFSRIFLKTWQMKNSNTGTEPPHLRLVSALVWGSLLRVPKRRLEEVERGHRLGLVGAEVREPRELVGGLCPRIL</sequence>
<dbReference type="EMBL" id="BQKI01000081">
    <property type="protein sequence ID" value="GJN28803.1"/>
    <property type="molecule type" value="Genomic_DNA"/>
</dbReference>
<dbReference type="Proteomes" id="UP001054889">
    <property type="component" value="Unassembled WGS sequence"/>
</dbReference>
<gene>
    <name evidence="1" type="primary">gb16970</name>
    <name evidence="1" type="ORF">PR202_gb16970</name>
</gene>
<evidence type="ECO:0000313" key="1">
    <source>
        <dbReference type="EMBL" id="GJN28803.1"/>
    </source>
</evidence>
<comment type="caution">
    <text evidence="1">The sequence shown here is derived from an EMBL/GenBank/DDBJ whole genome shotgun (WGS) entry which is preliminary data.</text>
</comment>
<evidence type="ECO:0000313" key="2">
    <source>
        <dbReference type="Proteomes" id="UP001054889"/>
    </source>
</evidence>
<name>A0AAV5F1R4_ELECO</name>
<reference evidence="1" key="2">
    <citation type="submission" date="2021-12" db="EMBL/GenBank/DDBJ databases">
        <title>Resequencing data analysis of finger millet.</title>
        <authorList>
            <person name="Hatakeyama M."/>
            <person name="Aluri S."/>
            <person name="Balachadran M.T."/>
            <person name="Sivarajan S.R."/>
            <person name="Poveda L."/>
            <person name="Shimizu-Inatsugi R."/>
            <person name="Schlapbach R."/>
            <person name="Sreeman S.M."/>
            <person name="Shimizu K.K."/>
        </authorList>
    </citation>
    <scope>NUCLEOTIDE SEQUENCE</scope>
</reference>